<name>A0A7J8BZT3_MOLMO</name>
<dbReference type="SUPFAM" id="SSF52266">
    <property type="entry name" value="SGNH hydrolase"/>
    <property type="match status" value="1"/>
</dbReference>
<reference evidence="1 2" key="1">
    <citation type="journal article" date="2020" name="Nature">
        <title>Six reference-quality genomes reveal evolution of bat adaptations.</title>
        <authorList>
            <person name="Jebb D."/>
            <person name="Huang Z."/>
            <person name="Pippel M."/>
            <person name="Hughes G.M."/>
            <person name="Lavrichenko K."/>
            <person name="Devanna P."/>
            <person name="Winkler S."/>
            <person name="Jermiin L.S."/>
            <person name="Skirmuntt E.C."/>
            <person name="Katzourakis A."/>
            <person name="Burkitt-Gray L."/>
            <person name="Ray D.A."/>
            <person name="Sullivan K.A.M."/>
            <person name="Roscito J.G."/>
            <person name="Kirilenko B.M."/>
            <person name="Davalos L.M."/>
            <person name="Corthals A.P."/>
            <person name="Power M.L."/>
            <person name="Jones G."/>
            <person name="Ransome R.D."/>
            <person name="Dechmann D.K.N."/>
            <person name="Locatelli A.G."/>
            <person name="Puechmaille S.J."/>
            <person name="Fedrigo O."/>
            <person name="Jarvis E.D."/>
            <person name="Hiller M."/>
            <person name="Vernes S.C."/>
            <person name="Myers E.W."/>
            <person name="Teeling E.C."/>
        </authorList>
    </citation>
    <scope>NUCLEOTIDE SEQUENCE [LARGE SCALE GENOMIC DNA]</scope>
    <source>
        <strain evidence="1">MMolMol1</strain>
        <tissue evidence="1">Muscle</tissue>
    </source>
</reference>
<organism evidence="1 2">
    <name type="scientific">Molossus molossus</name>
    <name type="common">Pallas' mastiff bat</name>
    <name type="synonym">Vespertilio molossus</name>
    <dbReference type="NCBI Taxonomy" id="27622"/>
    <lineage>
        <taxon>Eukaryota</taxon>
        <taxon>Metazoa</taxon>
        <taxon>Chordata</taxon>
        <taxon>Craniata</taxon>
        <taxon>Vertebrata</taxon>
        <taxon>Euteleostomi</taxon>
        <taxon>Mammalia</taxon>
        <taxon>Eutheria</taxon>
        <taxon>Laurasiatheria</taxon>
        <taxon>Chiroptera</taxon>
        <taxon>Yangochiroptera</taxon>
        <taxon>Molossidae</taxon>
        <taxon>Molossus</taxon>
    </lineage>
</organism>
<dbReference type="PANTHER" id="PTHR22901:SF0">
    <property type="entry name" value="SIALATE O-ACETYLESTERASE"/>
    <property type="match status" value="1"/>
</dbReference>
<evidence type="ECO:0000313" key="2">
    <source>
        <dbReference type="Proteomes" id="UP000550707"/>
    </source>
</evidence>
<gene>
    <name evidence="1" type="ORF">HJG59_016508</name>
</gene>
<comment type="caution">
    <text evidence="1">The sequence shown here is derived from an EMBL/GenBank/DDBJ whole genome shotgun (WGS) entry which is preliminary data.</text>
</comment>
<dbReference type="GO" id="GO:0001681">
    <property type="term" value="F:sialate O-acetylesterase activity"/>
    <property type="evidence" value="ECO:0007669"/>
    <property type="project" value="InterPro"/>
</dbReference>
<dbReference type="InterPro" id="IPR039329">
    <property type="entry name" value="SIAE"/>
</dbReference>
<evidence type="ECO:0000313" key="1">
    <source>
        <dbReference type="EMBL" id="KAF6404104.1"/>
    </source>
</evidence>
<dbReference type="GO" id="GO:0005975">
    <property type="term" value="P:carbohydrate metabolic process"/>
    <property type="evidence" value="ECO:0007669"/>
    <property type="project" value="TreeGrafter"/>
</dbReference>
<dbReference type="EMBL" id="JACASF010000022">
    <property type="protein sequence ID" value="KAF6404104.1"/>
    <property type="molecule type" value="Genomic_DNA"/>
</dbReference>
<sequence length="114" mass="12918">MPNTFMAVAMDLCDRNSPFGSIHPRDKQTVAYRLHLGARAVAYGEKMLTFEGPLPKKIELLAHKGLLNLMYSQQILVQRQDDKIFEVRRIAETIRVPLNLGLRISSTVRPISSI</sequence>
<dbReference type="PANTHER" id="PTHR22901">
    <property type="entry name" value="SIALATE O-ACETYLESTERASE"/>
    <property type="match status" value="1"/>
</dbReference>
<keyword evidence="2" id="KW-1185">Reference proteome</keyword>
<proteinExistence type="predicted"/>
<dbReference type="Proteomes" id="UP000550707">
    <property type="component" value="Unassembled WGS sequence"/>
</dbReference>
<dbReference type="AlphaFoldDB" id="A0A7J8BZT3"/>
<protein>
    <submittedName>
        <fullName evidence="1">Sialic acid acetylesterase</fullName>
    </submittedName>
</protein>
<accession>A0A7J8BZT3</accession>